<dbReference type="OrthoDB" id="1708823at2759"/>
<feature type="compositionally biased region" description="Basic and acidic residues" evidence="1">
    <location>
        <begin position="26"/>
        <end position="36"/>
    </location>
</feature>
<protein>
    <submittedName>
        <fullName evidence="2">Uncharacterized protein</fullName>
    </submittedName>
</protein>
<gene>
    <name evidence="2" type="ORF">PGT21_012554</name>
</gene>
<sequence length="144" mass="16625">MKREADEDDSKPLSEALANLEEKFKQVRAEGKRPDQESAFISPNSESERLLNELSTSKRRPVDYNGYEVLGEEYFGDLEDFHGFWEWNTHICVRMLTYDECVTSRYCWDFNVPTISVQTCGLAASIRVQIREHISKPTPSAMNP</sequence>
<dbReference type="Proteomes" id="UP000324748">
    <property type="component" value="Unassembled WGS sequence"/>
</dbReference>
<accession>A0A5B0R0J8</accession>
<name>A0A5B0R0J8_PUCGR</name>
<keyword evidence="3" id="KW-1185">Reference proteome</keyword>
<dbReference type="AlphaFoldDB" id="A0A5B0R0J8"/>
<proteinExistence type="predicted"/>
<dbReference type="EMBL" id="VSWC01000001">
    <property type="protein sequence ID" value="KAA1119006.1"/>
    <property type="molecule type" value="Genomic_DNA"/>
</dbReference>
<comment type="caution">
    <text evidence="2">The sequence shown here is derived from an EMBL/GenBank/DDBJ whole genome shotgun (WGS) entry which is preliminary data.</text>
</comment>
<organism evidence="2 3">
    <name type="scientific">Puccinia graminis f. sp. tritici</name>
    <dbReference type="NCBI Taxonomy" id="56615"/>
    <lineage>
        <taxon>Eukaryota</taxon>
        <taxon>Fungi</taxon>
        <taxon>Dikarya</taxon>
        <taxon>Basidiomycota</taxon>
        <taxon>Pucciniomycotina</taxon>
        <taxon>Pucciniomycetes</taxon>
        <taxon>Pucciniales</taxon>
        <taxon>Pucciniaceae</taxon>
        <taxon>Puccinia</taxon>
    </lineage>
</organism>
<evidence type="ECO:0000256" key="1">
    <source>
        <dbReference type="SAM" id="MobiDB-lite"/>
    </source>
</evidence>
<evidence type="ECO:0000313" key="3">
    <source>
        <dbReference type="Proteomes" id="UP000324748"/>
    </source>
</evidence>
<evidence type="ECO:0000313" key="2">
    <source>
        <dbReference type="EMBL" id="KAA1119006.1"/>
    </source>
</evidence>
<reference evidence="2 3" key="1">
    <citation type="submission" date="2019-05" db="EMBL/GenBank/DDBJ databases">
        <title>Emergence of the Ug99 lineage of the wheat stem rust pathogen through somatic hybridization.</title>
        <authorList>
            <person name="Li F."/>
            <person name="Upadhyaya N.M."/>
            <person name="Sperschneider J."/>
            <person name="Matny O."/>
            <person name="Nguyen-Phuc H."/>
            <person name="Mago R."/>
            <person name="Raley C."/>
            <person name="Miller M.E."/>
            <person name="Silverstein K.A.T."/>
            <person name="Henningsen E."/>
            <person name="Hirsch C.D."/>
            <person name="Visser B."/>
            <person name="Pretorius Z.A."/>
            <person name="Steffenson B.J."/>
            <person name="Schwessinger B."/>
            <person name="Dodds P.N."/>
            <person name="Figueroa M."/>
        </authorList>
    </citation>
    <scope>NUCLEOTIDE SEQUENCE [LARGE SCALE GENOMIC DNA]</scope>
    <source>
        <strain evidence="2">21-0</strain>
    </source>
</reference>
<feature type="region of interest" description="Disordered" evidence="1">
    <location>
        <begin position="26"/>
        <end position="45"/>
    </location>
</feature>